<sequence>AAVEVSSALCAILLGEFTCHPFDSIKLLKPEGIDDMLGWHNFWCLLLVWNPPTLFPSSFCVTPKVGLYMLLELSWDNVTDDS</sequence>
<feature type="non-terminal residue" evidence="1">
    <location>
        <position position="1"/>
    </location>
</feature>
<name>A0A0V0H9Q6_SOLCH</name>
<protein>
    <submittedName>
        <fullName evidence="1">Putative ovule protein</fullName>
    </submittedName>
</protein>
<accession>A0A0V0H9Q6</accession>
<reference evidence="1" key="1">
    <citation type="submission" date="2015-12" db="EMBL/GenBank/DDBJ databases">
        <title>Gene expression during late stages of embryo sac development: a critical building block for successful pollen-pistil interactions.</title>
        <authorList>
            <person name="Liu Y."/>
            <person name="Joly V."/>
            <person name="Sabar M."/>
            <person name="Matton D.P."/>
        </authorList>
    </citation>
    <scope>NUCLEOTIDE SEQUENCE</scope>
</reference>
<dbReference type="EMBL" id="GEDG01023575">
    <property type="protein sequence ID" value="JAP16633.1"/>
    <property type="molecule type" value="Transcribed_RNA"/>
</dbReference>
<proteinExistence type="predicted"/>
<organism evidence="1">
    <name type="scientific">Solanum chacoense</name>
    <name type="common">Chaco potato</name>
    <dbReference type="NCBI Taxonomy" id="4108"/>
    <lineage>
        <taxon>Eukaryota</taxon>
        <taxon>Viridiplantae</taxon>
        <taxon>Streptophyta</taxon>
        <taxon>Embryophyta</taxon>
        <taxon>Tracheophyta</taxon>
        <taxon>Spermatophyta</taxon>
        <taxon>Magnoliopsida</taxon>
        <taxon>eudicotyledons</taxon>
        <taxon>Gunneridae</taxon>
        <taxon>Pentapetalae</taxon>
        <taxon>asterids</taxon>
        <taxon>lamiids</taxon>
        <taxon>Solanales</taxon>
        <taxon>Solanaceae</taxon>
        <taxon>Solanoideae</taxon>
        <taxon>Solaneae</taxon>
        <taxon>Solanum</taxon>
    </lineage>
</organism>
<evidence type="ECO:0000313" key="1">
    <source>
        <dbReference type="EMBL" id="JAP16633.1"/>
    </source>
</evidence>
<dbReference type="AlphaFoldDB" id="A0A0V0H9Q6"/>